<protein>
    <submittedName>
        <fullName evidence="1">Enoyl-CoA hydratase/isomerase family protein</fullName>
    </submittedName>
</protein>
<sequence length="434" mass="45530">MAIVTTTVDADGVALITLDDPARPANVTTPELTAELLAAVDRVATEPTIRGAVIASGKPGRFVAGGDILDFVGAWERGMSEAEAFEISHRWNRELRRIERCGKPFAAAINGAALGGGFELALLCQHRVLVDDPRAVVGLVEVGLGLLPAGGGSQRLPRLIGIDAALRLMLDARRLAPPEALAAGLVDAVVPAERLLAVARAWVLEGHPPRQPWDERAAPDAAQLEASREHWQQLVDAQFGRHYPAPHALLRAVFDGLPLPLDDGLRVESTCFAPLLAGVVARNLMRTGFVYRGEADKRARQAAARLGESAVVLPEYDGAAAPPPRGSACLWLWPDAAQARLAEIAVAADAPPSRVDIALSQAAARGVTPVVLPPGRPSFVARLLEHRGSLQALAAEGRRALAEGAIASPADADLASVLGGLCPPWTGGVISCTD</sequence>
<dbReference type="SUPFAM" id="SSF52096">
    <property type="entry name" value="ClpP/crotonase"/>
    <property type="match status" value="1"/>
</dbReference>
<gene>
    <name evidence="1" type="ORF">HLB44_02690</name>
</gene>
<organism evidence="1 2">
    <name type="scientific">Pseudaquabacterium terrae</name>
    <dbReference type="NCBI Taxonomy" id="2732868"/>
    <lineage>
        <taxon>Bacteria</taxon>
        <taxon>Pseudomonadati</taxon>
        <taxon>Pseudomonadota</taxon>
        <taxon>Betaproteobacteria</taxon>
        <taxon>Burkholderiales</taxon>
        <taxon>Sphaerotilaceae</taxon>
        <taxon>Pseudaquabacterium</taxon>
    </lineage>
</organism>
<dbReference type="InterPro" id="IPR029045">
    <property type="entry name" value="ClpP/crotonase-like_dom_sf"/>
</dbReference>
<dbReference type="InterPro" id="IPR001753">
    <property type="entry name" value="Enoyl-CoA_hydra/iso"/>
</dbReference>
<dbReference type="Gene3D" id="3.90.226.10">
    <property type="entry name" value="2-enoyl-CoA Hydratase, Chain A, domain 1"/>
    <property type="match status" value="1"/>
</dbReference>
<evidence type="ECO:0000313" key="1">
    <source>
        <dbReference type="EMBL" id="NRF65888.1"/>
    </source>
</evidence>
<evidence type="ECO:0000313" key="2">
    <source>
        <dbReference type="Proteomes" id="UP000737171"/>
    </source>
</evidence>
<dbReference type="InterPro" id="IPR050136">
    <property type="entry name" value="FA_oxidation_alpha_subunit"/>
</dbReference>
<name>A0ABX2EAM1_9BURK</name>
<proteinExistence type="predicted"/>
<dbReference type="PANTHER" id="PTHR43612">
    <property type="entry name" value="TRIFUNCTIONAL ENZYME SUBUNIT ALPHA"/>
    <property type="match status" value="1"/>
</dbReference>
<dbReference type="Proteomes" id="UP000737171">
    <property type="component" value="Unassembled WGS sequence"/>
</dbReference>
<dbReference type="RefSeq" id="WP_173120333.1">
    <property type="nucleotide sequence ID" value="NZ_JABRWJ010000001.1"/>
</dbReference>
<dbReference type="PANTHER" id="PTHR43612:SF3">
    <property type="entry name" value="TRIFUNCTIONAL ENZYME SUBUNIT ALPHA, MITOCHONDRIAL"/>
    <property type="match status" value="1"/>
</dbReference>
<accession>A0ABX2EAM1</accession>
<dbReference type="Pfam" id="PF00378">
    <property type="entry name" value="ECH_1"/>
    <property type="match status" value="1"/>
</dbReference>
<comment type="caution">
    <text evidence="1">The sequence shown here is derived from an EMBL/GenBank/DDBJ whole genome shotgun (WGS) entry which is preliminary data.</text>
</comment>
<dbReference type="CDD" id="cd06558">
    <property type="entry name" value="crotonase-like"/>
    <property type="match status" value="1"/>
</dbReference>
<dbReference type="EMBL" id="JABRWJ010000001">
    <property type="protein sequence ID" value="NRF65888.1"/>
    <property type="molecule type" value="Genomic_DNA"/>
</dbReference>
<reference evidence="1 2" key="1">
    <citation type="submission" date="2020-05" db="EMBL/GenBank/DDBJ databases">
        <title>Aquincola sp. isolate from soil.</title>
        <authorList>
            <person name="Han J."/>
            <person name="Kim D.-U."/>
        </authorList>
    </citation>
    <scope>NUCLEOTIDE SEQUENCE [LARGE SCALE GENOMIC DNA]</scope>
    <source>
        <strain evidence="1 2">S2</strain>
    </source>
</reference>
<dbReference type="InterPro" id="IPR013328">
    <property type="entry name" value="6PGD_dom2"/>
</dbReference>
<keyword evidence="2" id="KW-1185">Reference proteome</keyword>
<dbReference type="Gene3D" id="1.10.1040.10">
    <property type="entry name" value="N-(1-d-carboxylethyl)-l-norvaline Dehydrogenase, domain 2"/>
    <property type="match status" value="1"/>
</dbReference>